<dbReference type="GO" id="GO:0005739">
    <property type="term" value="C:mitochondrion"/>
    <property type="evidence" value="ECO:0007669"/>
    <property type="project" value="TreeGrafter"/>
</dbReference>
<dbReference type="AlphaFoldDB" id="A0A438NCW5"/>
<dbReference type="InterPro" id="IPR050641">
    <property type="entry name" value="RIFMO-like"/>
</dbReference>
<comment type="caution">
    <text evidence="5">The sequence shown here is derived from an EMBL/GenBank/DDBJ whole genome shotgun (WGS) entry which is preliminary data.</text>
</comment>
<evidence type="ECO:0000313" key="5">
    <source>
        <dbReference type="EMBL" id="RVX73624.1"/>
    </source>
</evidence>
<dbReference type="Gene3D" id="3.30.9.10">
    <property type="entry name" value="D-Amino Acid Oxidase, subunit A, domain 2"/>
    <property type="match status" value="1"/>
</dbReference>
<reference evidence="5 6" key="1">
    <citation type="submission" date="2017-03" db="EMBL/GenBank/DDBJ databases">
        <title>Genomes of endolithic fungi from Antarctica.</title>
        <authorList>
            <person name="Coleine C."/>
            <person name="Masonjones S."/>
            <person name="Stajich J.E."/>
        </authorList>
    </citation>
    <scope>NUCLEOTIDE SEQUENCE [LARGE SCALE GENOMIC DNA]</scope>
    <source>
        <strain evidence="5 6">CCFEE 6314</strain>
    </source>
</reference>
<dbReference type="InterPro" id="IPR036188">
    <property type="entry name" value="FAD/NAD-bd_sf"/>
</dbReference>
<protein>
    <recommendedName>
        <fullName evidence="4">FAD-binding domain-containing protein</fullName>
    </recommendedName>
</protein>
<dbReference type="InterPro" id="IPR002938">
    <property type="entry name" value="FAD-bd"/>
</dbReference>
<dbReference type="PANTHER" id="PTHR43004:SF6">
    <property type="entry name" value="FAD_NAD(P)-BINDING OXIDOREDUCTASE FAMILY PROTEIN"/>
    <property type="match status" value="1"/>
</dbReference>
<dbReference type="Gene3D" id="3.50.50.60">
    <property type="entry name" value="FAD/NAD(P)-binding domain"/>
    <property type="match status" value="1"/>
</dbReference>
<name>A0A438NCW5_EXOME</name>
<dbReference type="GO" id="GO:0006744">
    <property type="term" value="P:ubiquinone biosynthetic process"/>
    <property type="evidence" value="ECO:0007669"/>
    <property type="project" value="TreeGrafter"/>
</dbReference>
<dbReference type="GO" id="GO:0016709">
    <property type="term" value="F:oxidoreductase activity, acting on paired donors, with incorporation or reduction of molecular oxygen, NAD(P)H as one donor, and incorporation of one atom of oxygen"/>
    <property type="evidence" value="ECO:0007669"/>
    <property type="project" value="UniProtKB-ARBA"/>
</dbReference>
<dbReference type="PANTHER" id="PTHR43004">
    <property type="entry name" value="TRK SYSTEM POTASSIUM UPTAKE PROTEIN"/>
    <property type="match status" value="1"/>
</dbReference>
<dbReference type="VEuPathDB" id="FungiDB:PV10_02732"/>
<evidence type="ECO:0000313" key="6">
    <source>
        <dbReference type="Proteomes" id="UP000288859"/>
    </source>
</evidence>
<dbReference type="Proteomes" id="UP000288859">
    <property type="component" value="Unassembled WGS sequence"/>
</dbReference>
<keyword evidence="2" id="KW-0274">FAD</keyword>
<dbReference type="SUPFAM" id="SSF51905">
    <property type="entry name" value="FAD/NAD(P)-binding domain"/>
    <property type="match status" value="1"/>
</dbReference>
<dbReference type="Gene3D" id="3.40.30.120">
    <property type="match status" value="1"/>
</dbReference>
<dbReference type="EMBL" id="NAJM01000007">
    <property type="protein sequence ID" value="RVX73624.1"/>
    <property type="molecule type" value="Genomic_DNA"/>
</dbReference>
<feature type="domain" description="FAD-binding" evidence="4">
    <location>
        <begin position="8"/>
        <end position="382"/>
    </location>
</feature>
<dbReference type="GO" id="GO:0071949">
    <property type="term" value="F:FAD binding"/>
    <property type="evidence" value="ECO:0007669"/>
    <property type="project" value="InterPro"/>
</dbReference>
<organism evidence="5 6">
    <name type="scientific">Exophiala mesophila</name>
    <name type="common">Black yeast-like fungus</name>
    <dbReference type="NCBI Taxonomy" id="212818"/>
    <lineage>
        <taxon>Eukaryota</taxon>
        <taxon>Fungi</taxon>
        <taxon>Dikarya</taxon>
        <taxon>Ascomycota</taxon>
        <taxon>Pezizomycotina</taxon>
        <taxon>Eurotiomycetes</taxon>
        <taxon>Chaetothyriomycetidae</taxon>
        <taxon>Chaetothyriales</taxon>
        <taxon>Herpotrichiellaceae</taxon>
        <taxon>Exophiala</taxon>
    </lineage>
</organism>
<evidence type="ECO:0000256" key="2">
    <source>
        <dbReference type="ARBA" id="ARBA00022827"/>
    </source>
</evidence>
<evidence type="ECO:0000259" key="4">
    <source>
        <dbReference type="Pfam" id="PF01494"/>
    </source>
</evidence>
<accession>A0A438NCW5</accession>
<dbReference type="Pfam" id="PF01494">
    <property type="entry name" value="FAD_binding_3"/>
    <property type="match status" value="1"/>
</dbReference>
<evidence type="ECO:0000256" key="3">
    <source>
        <dbReference type="ARBA" id="ARBA00023002"/>
    </source>
</evidence>
<keyword evidence="1" id="KW-0285">Flavoprotein</keyword>
<dbReference type="Pfam" id="PF21274">
    <property type="entry name" value="Rng_hyd_C"/>
    <property type="match status" value="1"/>
</dbReference>
<proteinExistence type="predicted"/>
<keyword evidence="3" id="KW-0560">Oxidoreductase</keyword>
<evidence type="ECO:0000256" key="1">
    <source>
        <dbReference type="ARBA" id="ARBA00022630"/>
    </source>
</evidence>
<dbReference type="PRINTS" id="PR00420">
    <property type="entry name" value="RNGMNOXGNASE"/>
</dbReference>
<sequence length="641" mass="71502">MNGTEIIKVPVVVIGGGGCGLNLSIFLSDRKVPHYLFEKHEGTSILPKAHYLNQRSLETFRLHGYASEIRAKGAPMRNMCQTTYATSLGGDGPYDRKILYTNSAFGGDEGSEMLRKFMQVGPERPTNLPLSRSEPIWRQIAERRNPGNIRFSHRIVDFTQTDDFVDLQVESPDGNTTIYRAQYVVAAEGGKGLVRPKLGIQMEGPTNIVDVVSIHFKADLSKYWDDRTIIAAFINPEGATLMGSGSLIPLGPTWGRYCEEWGIHFGLGLDDPARLREDNPDALIPRIRNLLKIPDLDIEVIKVSHWVIERVLANKYQVGRIFLAGDSAHRRPPTTGLGLNGSIEDANNIAWKLAQVIHGKASAKLLDTYEQERRLVGKRNCDWGLMTFKNTSILNAALGFIPGQKDANMARLAGLMEESDIGATYRAQLRHIFSSQVTEYSALDLELGFSYWEGGAHVPDGTERPEIDPLGQTYIQTSRPGHRLPHVWLEINDKQSDQILSTHDIMRHEYDYLLITDEFGALWVEAAEKAATKLQLNLGIAQIGPLAAGLRPCKYIDREDRWLTESGLRKGGAILVRPDNFVAWRQRDGSINAGDEVAVALEILTGDNVGRDLPLHPYQTNGFFLRQEKEKLKRMKAANGS</sequence>
<dbReference type="OrthoDB" id="2690153at2759"/>
<gene>
    <name evidence="5" type="ORF">B0A52_02514</name>
</gene>